<protein>
    <recommendedName>
        <fullName evidence="4">CsbD family protein</fullName>
    </recommendedName>
</protein>
<sequence>MSIRDDLKKKLGMTGRDQEKRVAEAEDQDEKKAGRRLSDEPGSDYPREGDEGRGMSDSPSGTGINPSK</sequence>
<keyword evidence="3" id="KW-1185">Reference proteome</keyword>
<proteinExistence type="predicted"/>
<accession>A0ABT4AK30</accession>
<evidence type="ECO:0000256" key="1">
    <source>
        <dbReference type="SAM" id="MobiDB-lite"/>
    </source>
</evidence>
<organism evidence="2 3">
    <name type="scientific">Archangium lansingense</name>
    <dbReference type="NCBI Taxonomy" id="2995310"/>
    <lineage>
        <taxon>Bacteria</taxon>
        <taxon>Pseudomonadati</taxon>
        <taxon>Myxococcota</taxon>
        <taxon>Myxococcia</taxon>
        <taxon>Myxococcales</taxon>
        <taxon>Cystobacterineae</taxon>
        <taxon>Archangiaceae</taxon>
        <taxon>Archangium</taxon>
    </lineage>
</organism>
<comment type="caution">
    <text evidence="2">The sequence shown here is derived from an EMBL/GenBank/DDBJ whole genome shotgun (WGS) entry which is preliminary data.</text>
</comment>
<name>A0ABT4AK30_9BACT</name>
<evidence type="ECO:0000313" key="2">
    <source>
        <dbReference type="EMBL" id="MCY1081651.1"/>
    </source>
</evidence>
<evidence type="ECO:0008006" key="4">
    <source>
        <dbReference type="Google" id="ProtNLM"/>
    </source>
</evidence>
<feature type="region of interest" description="Disordered" evidence="1">
    <location>
        <begin position="1"/>
        <end position="68"/>
    </location>
</feature>
<dbReference type="Proteomes" id="UP001207654">
    <property type="component" value="Unassembled WGS sequence"/>
</dbReference>
<dbReference type="RefSeq" id="WP_267540242.1">
    <property type="nucleotide sequence ID" value="NZ_JAPNKA010000001.1"/>
</dbReference>
<gene>
    <name evidence="2" type="ORF">OV287_45095</name>
</gene>
<feature type="compositionally biased region" description="Basic and acidic residues" evidence="1">
    <location>
        <begin position="16"/>
        <end position="54"/>
    </location>
</feature>
<dbReference type="EMBL" id="JAPNKA010000001">
    <property type="protein sequence ID" value="MCY1081651.1"/>
    <property type="molecule type" value="Genomic_DNA"/>
</dbReference>
<feature type="compositionally biased region" description="Polar residues" evidence="1">
    <location>
        <begin position="57"/>
        <end position="68"/>
    </location>
</feature>
<reference evidence="2 3" key="1">
    <citation type="submission" date="2022-11" db="EMBL/GenBank/DDBJ databases">
        <title>Minimal conservation of predation-associated metabolite biosynthetic gene clusters underscores biosynthetic potential of Myxococcota including descriptions for ten novel species: Archangium lansinium sp. nov., Myxococcus landrumus sp. nov., Nannocystis bai.</title>
        <authorList>
            <person name="Ahearne A."/>
            <person name="Stevens C."/>
            <person name="Phillips K."/>
        </authorList>
    </citation>
    <scope>NUCLEOTIDE SEQUENCE [LARGE SCALE GENOMIC DNA]</scope>
    <source>
        <strain evidence="2 3">MIWBW</strain>
    </source>
</reference>
<evidence type="ECO:0000313" key="3">
    <source>
        <dbReference type="Proteomes" id="UP001207654"/>
    </source>
</evidence>